<organism evidence="3 4">
    <name type="scientific">Candidatus Dojkabacteria bacterium</name>
    <dbReference type="NCBI Taxonomy" id="2099670"/>
    <lineage>
        <taxon>Bacteria</taxon>
        <taxon>Candidatus Dojkabacteria</taxon>
    </lineage>
</organism>
<feature type="region of interest" description="Disordered" evidence="1">
    <location>
        <begin position="99"/>
        <end position="140"/>
    </location>
</feature>
<name>A0A955L6N0_9BACT</name>
<feature type="compositionally biased region" description="Polar residues" evidence="1">
    <location>
        <begin position="125"/>
        <end position="140"/>
    </location>
</feature>
<dbReference type="AlphaFoldDB" id="A0A955L6N0"/>
<accession>A0A955L6N0</accession>
<evidence type="ECO:0000313" key="3">
    <source>
        <dbReference type="EMBL" id="MCA9383633.1"/>
    </source>
</evidence>
<comment type="caution">
    <text evidence="3">The sequence shown here is derived from an EMBL/GenBank/DDBJ whole genome shotgun (WGS) entry which is preliminary data.</text>
</comment>
<protein>
    <submittedName>
        <fullName evidence="3">Uncharacterized protein</fullName>
    </submittedName>
</protein>
<reference evidence="3" key="1">
    <citation type="submission" date="2020-04" db="EMBL/GenBank/DDBJ databases">
        <authorList>
            <person name="Zhang T."/>
        </authorList>
    </citation>
    <scope>NUCLEOTIDE SEQUENCE</scope>
    <source>
        <strain evidence="3">HKST-UBA14</strain>
    </source>
</reference>
<evidence type="ECO:0000256" key="2">
    <source>
        <dbReference type="SAM" id="Phobius"/>
    </source>
</evidence>
<dbReference type="EMBL" id="JAGQLK010000102">
    <property type="protein sequence ID" value="MCA9383633.1"/>
    <property type="molecule type" value="Genomic_DNA"/>
</dbReference>
<feature type="transmembrane region" description="Helical" evidence="2">
    <location>
        <begin position="45"/>
        <end position="67"/>
    </location>
</feature>
<keyword evidence="2" id="KW-0472">Membrane</keyword>
<sequence>MSNKVLDNKDKADLKLLRFEIQSLTEEVAQMNSNSTFLKLALKGFINGIFSALGATIGFTLVIIFLAQAFKGADKVPLLDTVLQRTQIDKIIDYQLEQIQSSEDEEQTQDEQDQQEQNSDEQDQAIPTPSVTPEVTINNE</sequence>
<keyword evidence="2" id="KW-1133">Transmembrane helix</keyword>
<evidence type="ECO:0000256" key="1">
    <source>
        <dbReference type="SAM" id="MobiDB-lite"/>
    </source>
</evidence>
<keyword evidence="2" id="KW-0812">Transmembrane</keyword>
<reference evidence="3" key="2">
    <citation type="journal article" date="2021" name="Microbiome">
        <title>Successional dynamics and alternative stable states in a saline activated sludge microbial community over 9 years.</title>
        <authorList>
            <person name="Wang Y."/>
            <person name="Ye J."/>
            <person name="Ju F."/>
            <person name="Liu L."/>
            <person name="Boyd J.A."/>
            <person name="Deng Y."/>
            <person name="Parks D.H."/>
            <person name="Jiang X."/>
            <person name="Yin X."/>
            <person name="Woodcroft B.J."/>
            <person name="Tyson G.W."/>
            <person name="Hugenholtz P."/>
            <person name="Polz M.F."/>
            <person name="Zhang T."/>
        </authorList>
    </citation>
    <scope>NUCLEOTIDE SEQUENCE</scope>
    <source>
        <strain evidence="3">HKST-UBA14</strain>
    </source>
</reference>
<dbReference type="Proteomes" id="UP000783287">
    <property type="component" value="Unassembled WGS sequence"/>
</dbReference>
<proteinExistence type="predicted"/>
<evidence type="ECO:0000313" key="4">
    <source>
        <dbReference type="Proteomes" id="UP000783287"/>
    </source>
</evidence>
<feature type="compositionally biased region" description="Acidic residues" evidence="1">
    <location>
        <begin position="102"/>
        <end position="123"/>
    </location>
</feature>
<gene>
    <name evidence="3" type="ORF">KC909_04660</name>
</gene>